<dbReference type="InterPro" id="IPR001879">
    <property type="entry name" value="GPCR_2_extracellular_dom"/>
</dbReference>
<keyword evidence="5 12" id="KW-1133">Transmembrane helix</keyword>
<evidence type="ECO:0000259" key="14">
    <source>
        <dbReference type="PROSITE" id="PS50261"/>
    </source>
</evidence>
<dbReference type="GO" id="GO:0008528">
    <property type="term" value="F:G protein-coupled peptide receptor activity"/>
    <property type="evidence" value="ECO:0007669"/>
    <property type="project" value="TreeGrafter"/>
</dbReference>
<evidence type="ECO:0000256" key="10">
    <source>
        <dbReference type="ARBA" id="ARBA00023224"/>
    </source>
</evidence>
<dbReference type="PROSITE" id="PS50227">
    <property type="entry name" value="G_PROTEIN_RECEP_F2_3"/>
    <property type="match status" value="1"/>
</dbReference>
<dbReference type="PROSITE" id="PS50261">
    <property type="entry name" value="G_PROTEIN_RECEP_F2_4"/>
    <property type="match status" value="1"/>
</dbReference>
<feature type="region of interest" description="Disordered" evidence="11">
    <location>
        <begin position="496"/>
        <end position="521"/>
    </location>
</feature>
<evidence type="ECO:0000256" key="2">
    <source>
        <dbReference type="ARBA" id="ARBA00005314"/>
    </source>
</evidence>
<feature type="transmembrane region" description="Helical" evidence="12">
    <location>
        <begin position="344"/>
        <end position="365"/>
    </location>
</feature>
<evidence type="ECO:0000313" key="15">
    <source>
        <dbReference type="Proteomes" id="UP000515154"/>
    </source>
</evidence>
<evidence type="ECO:0000256" key="6">
    <source>
        <dbReference type="ARBA" id="ARBA00023040"/>
    </source>
</evidence>
<keyword evidence="15" id="KW-1185">Reference proteome</keyword>
<protein>
    <submittedName>
        <fullName evidence="16">Parathyroid hormone 2 receptor-like</fullName>
    </submittedName>
</protein>
<reference evidence="16" key="1">
    <citation type="submission" date="2025-08" db="UniProtKB">
        <authorList>
            <consortium name="RefSeq"/>
        </authorList>
    </citation>
    <scope>IDENTIFICATION</scope>
</reference>
<dbReference type="GO" id="GO:0007188">
    <property type="term" value="P:adenylate cyclase-modulating G protein-coupled receptor signaling pathway"/>
    <property type="evidence" value="ECO:0007669"/>
    <property type="project" value="TreeGrafter"/>
</dbReference>
<dbReference type="InterPro" id="IPR000832">
    <property type="entry name" value="GPCR_2_secretin-like"/>
</dbReference>
<dbReference type="PROSITE" id="PS00650">
    <property type="entry name" value="G_PROTEIN_RECEP_F2_2"/>
    <property type="match status" value="1"/>
</dbReference>
<evidence type="ECO:0000256" key="4">
    <source>
        <dbReference type="ARBA" id="ARBA00022692"/>
    </source>
</evidence>
<keyword evidence="8" id="KW-0675">Receptor</keyword>
<dbReference type="Gene3D" id="1.20.1070.10">
    <property type="entry name" value="Rhodopsin 7-helix transmembrane proteins"/>
    <property type="match status" value="1"/>
</dbReference>
<keyword evidence="9" id="KW-0325">Glycoprotein</keyword>
<dbReference type="SMART" id="SM00008">
    <property type="entry name" value="HormR"/>
    <property type="match status" value="1"/>
</dbReference>
<feature type="transmembrane region" description="Helical" evidence="12">
    <location>
        <begin position="385"/>
        <end position="407"/>
    </location>
</feature>
<feature type="domain" description="G-protein coupled receptors family 2 profile 2" evidence="14">
    <location>
        <begin position="173"/>
        <end position="441"/>
    </location>
</feature>
<keyword evidence="7 12" id="KW-0472">Membrane</keyword>
<proteinExistence type="inferred from homology"/>
<dbReference type="KEGG" id="osn:115225653"/>
<accession>A0A7E6FU78</accession>
<evidence type="ECO:0000256" key="12">
    <source>
        <dbReference type="SAM" id="Phobius"/>
    </source>
</evidence>
<dbReference type="PRINTS" id="PR00249">
    <property type="entry name" value="GPCRSECRETIN"/>
</dbReference>
<dbReference type="Proteomes" id="UP000515154">
    <property type="component" value="Linkage group LG28"/>
</dbReference>
<dbReference type="PROSITE" id="PS00649">
    <property type="entry name" value="G_PROTEIN_RECEP_F2_1"/>
    <property type="match status" value="1"/>
</dbReference>
<dbReference type="InterPro" id="IPR036445">
    <property type="entry name" value="GPCR_2_extracell_dom_sf"/>
</dbReference>
<evidence type="ECO:0000256" key="3">
    <source>
        <dbReference type="ARBA" id="ARBA00022475"/>
    </source>
</evidence>
<evidence type="ECO:0000256" key="5">
    <source>
        <dbReference type="ARBA" id="ARBA00022989"/>
    </source>
</evidence>
<keyword evidence="10" id="KW-0807">Transducer</keyword>
<sequence>MTRSDPQQPTAIYSDLQRSTVIHSDPQQSTATHSHPQQSTATHSALSNPQLPRRSGRVFQVKVSKEEQRKYLYEARHQCNISSDEVSSSNPEGAHCSSVWDGILCWPQTSAGTVAELQCPSYINNFYTNGLASRKCMENGQWYVLERYNRSWTNYSQCFEETNRWVKVHLSHIPIIYTIGYGISLVSLCGAVLVMLYFRRLHCSRNTLHINMFMSFILRAAVCLIKEQLLVDGFGLPEDLQTHSNGQFYFRDDSSHWQCKLLFSLFHYTLAANYIWILMEGLYLHNLVTVAMFSQKSGVRPYIIVGWCFPFSFVIPWVVVRLFLEDTYCWYTHSNKAYFWIMKGPIMGSVMINFLLFLNIIRVLFSKFDMNRPKKRARNNRYRRLAKSTLVLIPLFGIHYMVFLWLPDDIGKKAELVKLYFEMLFNSFQGLFVGILFCYMNAEVQSELRKMWMRKKQGRLDSASLPRSQWQTFFSSSIMRNRSSVRCTNSPSHCHYQMQTATPSPPTRQTTRTNLPTVLQPSPSLPASPLLTLRAMQSCSYPQMQTLVQLHPSATSSQKHQDPPKKWSSKSNVVVLTKGLTGSNFGIITTITPTNPIITSTNSIMHNTNVPDTNIIPDTITANNSKTDKNGRVTESPV</sequence>
<dbReference type="AlphaFoldDB" id="A0A7E6FU78"/>
<evidence type="ECO:0000259" key="13">
    <source>
        <dbReference type="PROSITE" id="PS50227"/>
    </source>
</evidence>
<feature type="domain" description="G-protein coupled receptors family 2 profile 1" evidence="13">
    <location>
        <begin position="78"/>
        <end position="162"/>
    </location>
</feature>
<name>A0A7E6FU78_9MOLL</name>
<feature type="compositionally biased region" description="Low complexity" evidence="11">
    <location>
        <begin position="499"/>
        <end position="521"/>
    </location>
</feature>
<feature type="transmembrane region" description="Helical" evidence="12">
    <location>
        <begin position="302"/>
        <end position="324"/>
    </location>
</feature>
<feature type="region of interest" description="Disordered" evidence="11">
    <location>
        <begin position="1"/>
        <end position="52"/>
    </location>
</feature>
<keyword evidence="4 12" id="KW-0812">Transmembrane</keyword>
<dbReference type="RefSeq" id="XP_036370402.1">
    <property type="nucleotide sequence ID" value="XM_036514509.1"/>
</dbReference>
<feature type="transmembrane region" description="Helical" evidence="12">
    <location>
        <begin position="175"/>
        <end position="198"/>
    </location>
</feature>
<gene>
    <name evidence="16" type="primary">LOC115225653</name>
</gene>
<evidence type="ECO:0000256" key="1">
    <source>
        <dbReference type="ARBA" id="ARBA00004651"/>
    </source>
</evidence>
<organism evidence="15 16">
    <name type="scientific">Octopus sinensis</name>
    <name type="common">East Asian common octopus</name>
    <dbReference type="NCBI Taxonomy" id="2607531"/>
    <lineage>
        <taxon>Eukaryota</taxon>
        <taxon>Metazoa</taxon>
        <taxon>Spiralia</taxon>
        <taxon>Lophotrochozoa</taxon>
        <taxon>Mollusca</taxon>
        <taxon>Cephalopoda</taxon>
        <taxon>Coleoidea</taxon>
        <taxon>Octopodiformes</taxon>
        <taxon>Octopoda</taxon>
        <taxon>Incirrata</taxon>
        <taxon>Octopodidae</taxon>
        <taxon>Octopus</taxon>
    </lineage>
</organism>
<evidence type="ECO:0000256" key="7">
    <source>
        <dbReference type="ARBA" id="ARBA00023136"/>
    </source>
</evidence>
<dbReference type="SUPFAM" id="SSF111418">
    <property type="entry name" value="Hormone receptor domain"/>
    <property type="match status" value="1"/>
</dbReference>
<dbReference type="PANTHER" id="PTHR45620">
    <property type="entry name" value="PDF RECEPTOR-LIKE PROTEIN-RELATED"/>
    <property type="match status" value="1"/>
</dbReference>
<dbReference type="Pfam" id="PF02793">
    <property type="entry name" value="HRM"/>
    <property type="match status" value="1"/>
</dbReference>
<comment type="subcellular location">
    <subcellularLocation>
        <location evidence="1">Cell membrane</location>
        <topology evidence="1">Multi-pass membrane protein</topology>
    </subcellularLocation>
</comment>
<dbReference type="SUPFAM" id="SSF81321">
    <property type="entry name" value="Family A G protein-coupled receptor-like"/>
    <property type="match status" value="1"/>
</dbReference>
<dbReference type="Gene3D" id="4.10.1240.10">
    <property type="entry name" value="GPCR, family 2, extracellular hormone receptor domain"/>
    <property type="match status" value="1"/>
</dbReference>
<keyword evidence="6" id="KW-0297">G-protein coupled receptor</keyword>
<dbReference type="GO" id="GO:0007166">
    <property type="term" value="P:cell surface receptor signaling pathway"/>
    <property type="evidence" value="ECO:0007669"/>
    <property type="project" value="InterPro"/>
</dbReference>
<comment type="similarity">
    <text evidence="2">Belongs to the G-protein coupled receptor 2 family.</text>
</comment>
<dbReference type="InterPro" id="IPR017983">
    <property type="entry name" value="GPCR_2_secretin-like_CS"/>
</dbReference>
<evidence type="ECO:0000256" key="9">
    <source>
        <dbReference type="ARBA" id="ARBA00023180"/>
    </source>
</evidence>
<evidence type="ECO:0000256" key="11">
    <source>
        <dbReference type="SAM" id="MobiDB-lite"/>
    </source>
</evidence>
<dbReference type="GO" id="GO:0005886">
    <property type="term" value="C:plasma membrane"/>
    <property type="evidence" value="ECO:0007669"/>
    <property type="project" value="UniProtKB-SubCell"/>
</dbReference>
<keyword evidence="3" id="KW-1003">Cell membrane</keyword>
<evidence type="ECO:0000256" key="8">
    <source>
        <dbReference type="ARBA" id="ARBA00023170"/>
    </source>
</evidence>
<dbReference type="GO" id="GO:0017046">
    <property type="term" value="F:peptide hormone binding"/>
    <property type="evidence" value="ECO:0007669"/>
    <property type="project" value="TreeGrafter"/>
</dbReference>
<dbReference type="InterPro" id="IPR017981">
    <property type="entry name" value="GPCR_2-like_7TM"/>
</dbReference>
<evidence type="ECO:0000313" key="16">
    <source>
        <dbReference type="RefSeq" id="XP_036370402.1"/>
    </source>
</evidence>
<dbReference type="PANTHER" id="PTHR45620:SF1">
    <property type="entry name" value="G-PROTEIN COUPLED RECEPTORS FAMILY 2 PROFILE 2 DOMAIN-CONTAINING PROTEIN"/>
    <property type="match status" value="1"/>
</dbReference>
<dbReference type="InterPro" id="IPR050332">
    <property type="entry name" value="GPCR_2"/>
</dbReference>
<feature type="transmembrane region" description="Helical" evidence="12">
    <location>
        <begin position="419"/>
        <end position="442"/>
    </location>
</feature>
<feature type="compositionally biased region" description="Polar residues" evidence="11">
    <location>
        <begin position="1"/>
        <end position="50"/>
    </location>
</feature>
<dbReference type="Pfam" id="PF00002">
    <property type="entry name" value="7tm_2"/>
    <property type="match status" value="1"/>
</dbReference>